<feature type="compositionally biased region" description="Basic and acidic residues" evidence="1">
    <location>
        <begin position="855"/>
        <end position="865"/>
    </location>
</feature>
<evidence type="ECO:0000313" key="3">
    <source>
        <dbReference type="Proteomes" id="UP000322000"/>
    </source>
</evidence>
<name>A0A7E5VH72_TRINI</name>
<sequence length="1051" mass="122168">MMLIYACTIMLSIAIMICESQAYYEKITSPNVGTVLFSTNDVNKKQWSKTDIGLLRARKYFQSLLPPPVFINTFSEDYVKILLGFFRDAYAAIKKESHDPETDTIMTTALSDAIGGYLKVWVLPVAKLDYYGGTVSQNNVIKLFQFYNEIKRYLDTDGAGWRKPDENVLNSMTINVAPLKLVSNTRSMSDPCDHLAYFEKTPNGLTIPIPNVHWNEKVSTLFVPLKNVSLIPMNAPDTANNLIKYYDSARGCIQASNPKEQEKFDERFQAWLAKEVVPHLKDEHLYLALGSVLSLVNRTRELCNNVVDLYDTHCGGSTMKTGVKLFRRSHQTSNMEFEAQYPSSLVTNTVATGTRSYFSSKDQSASAIKAAPDIVPRKSSMKKFSSPNFSSDHTNSTHILNILSLEALGPERRTNTSYATIQESPTPATAAENDRVVRGKREKSSKHEREMEERRKAEEWKQYEEKMKLEELIRAEEARKFEERRVADEYRKLQERMKADEARRFEDGKRAEEAREREERRADEELKRLEDLKKAEEYKQLEELRRAEECRRLEELKRTDEIRRQENLKRVEELKRLEETKKCEEKKRLDDLKKAEELRKQQQRKRVEEHAKSAVRKHVEEHRKYNERHKSGDSRKSDTRKICLQPRRPEERKRSTESRSPEQRKRSTDSRSPEERRRSAESRSLKDHERSTESKSPENNKRSAQSRSPETRSPETRSPENRKKNAVPKKPEERKRSEDSKKVDERKRPEECRRMEEFKKVDDRRKTDESRKQEERRKSEEAKKYEERKKQEERRKHEERRKAALKRQEERKKLEDFFKKEVEKTAQEIKQIEEGYKSTDTYKAKESTPRSGRPGTERRKVIDLEKCELDETANSEKNNTSTEIEKPTTCKGPVCACANCLQSSKEIVSICEVTSGSLTESKTVEDKQVETKTTRFQVTKEYKTTKKGIKLPSGKPYLEITIDRPATEISVDVGGIRPKPDSQGKPSKIPKLTTCNVMQPIYNSQLPSLTLSPTEKRKSMIPQLKRKTVDDLDVSTSHCPKSDDSRLNDTF</sequence>
<dbReference type="AlphaFoldDB" id="A0A7E5VH72"/>
<dbReference type="KEGG" id="tnl:113493836"/>
<accession>A0A7E5VH72</accession>
<feature type="region of interest" description="Disordered" evidence="1">
    <location>
        <begin position="585"/>
        <end position="812"/>
    </location>
</feature>
<feature type="region of interest" description="Disordered" evidence="1">
    <location>
        <begin position="497"/>
        <end position="523"/>
    </location>
</feature>
<organism evidence="3 4">
    <name type="scientific">Trichoplusia ni</name>
    <name type="common">Cabbage looper</name>
    <dbReference type="NCBI Taxonomy" id="7111"/>
    <lineage>
        <taxon>Eukaryota</taxon>
        <taxon>Metazoa</taxon>
        <taxon>Ecdysozoa</taxon>
        <taxon>Arthropoda</taxon>
        <taxon>Hexapoda</taxon>
        <taxon>Insecta</taxon>
        <taxon>Pterygota</taxon>
        <taxon>Neoptera</taxon>
        <taxon>Endopterygota</taxon>
        <taxon>Lepidoptera</taxon>
        <taxon>Glossata</taxon>
        <taxon>Ditrysia</taxon>
        <taxon>Noctuoidea</taxon>
        <taxon>Noctuidae</taxon>
        <taxon>Plusiinae</taxon>
        <taxon>Trichoplusia</taxon>
    </lineage>
</organism>
<feature type="region of interest" description="Disordered" evidence="1">
    <location>
        <begin position="422"/>
        <end position="458"/>
    </location>
</feature>
<feature type="compositionally biased region" description="Basic and acidic residues" evidence="1">
    <location>
        <begin position="709"/>
        <end position="812"/>
    </location>
</feature>
<feature type="region of interest" description="Disordered" evidence="1">
    <location>
        <begin position="831"/>
        <end position="865"/>
    </location>
</feature>
<evidence type="ECO:0000256" key="2">
    <source>
        <dbReference type="SAM" id="SignalP"/>
    </source>
</evidence>
<keyword evidence="3" id="KW-1185">Reference proteome</keyword>
<evidence type="ECO:0000313" key="4">
    <source>
        <dbReference type="RefSeq" id="XP_026727668.1"/>
    </source>
</evidence>
<dbReference type="InParanoid" id="A0A7E5VH72"/>
<feature type="compositionally biased region" description="Basic and acidic residues" evidence="1">
    <location>
        <begin position="445"/>
        <end position="458"/>
    </location>
</feature>
<keyword evidence="2" id="KW-0732">Signal</keyword>
<dbReference type="GeneID" id="113493836"/>
<dbReference type="Proteomes" id="UP000322000">
    <property type="component" value="Chromosome 5"/>
</dbReference>
<feature type="compositionally biased region" description="Basic and acidic residues" evidence="1">
    <location>
        <begin position="831"/>
        <end position="848"/>
    </location>
</feature>
<feature type="chain" id="PRO_5028975523" evidence="2">
    <location>
        <begin position="23"/>
        <end position="1051"/>
    </location>
</feature>
<evidence type="ECO:0000256" key="1">
    <source>
        <dbReference type="SAM" id="MobiDB-lite"/>
    </source>
</evidence>
<feature type="compositionally biased region" description="Basic and acidic residues" evidence="1">
    <location>
        <begin position="585"/>
        <end position="701"/>
    </location>
</feature>
<protein>
    <submittedName>
        <fullName evidence="4">Caldesmon-like</fullName>
    </submittedName>
</protein>
<gene>
    <name evidence="4" type="primary">LOC113493836</name>
</gene>
<feature type="compositionally biased region" description="Basic and acidic residues" evidence="1">
    <location>
        <begin position="1040"/>
        <end position="1051"/>
    </location>
</feature>
<dbReference type="OrthoDB" id="7456429at2759"/>
<feature type="region of interest" description="Disordered" evidence="1">
    <location>
        <begin position="1008"/>
        <end position="1051"/>
    </location>
</feature>
<feature type="signal peptide" evidence="2">
    <location>
        <begin position="1"/>
        <end position="22"/>
    </location>
</feature>
<reference evidence="4" key="1">
    <citation type="submission" date="2025-08" db="UniProtKB">
        <authorList>
            <consortium name="RefSeq"/>
        </authorList>
    </citation>
    <scope>IDENTIFICATION</scope>
</reference>
<dbReference type="RefSeq" id="XP_026727668.1">
    <property type="nucleotide sequence ID" value="XM_026871867.1"/>
</dbReference>
<proteinExistence type="predicted"/>